<dbReference type="InterPro" id="IPR044851">
    <property type="entry name" value="Wax_synthase"/>
</dbReference>
<name>A0AAJ0DNA9_9PEZI</name>
<evidence type="ECO:0000259" key="9">
    <source>
        <dbReference type="Pfam" id="PF13813"/>
    </source>
</evidence>
<proteinExistence type="inferred from homology"/>
<evidence type="ECO:0000256" key="6">
    <source>
        <dbReference type="ARBA" id="ARBA00023136"/>
    </source>
</evidence>
<dbReference type="PANTHER" id="PTHR31595">
    <property type="entry name" value="LONG-CHAIN-ALCOHOL O-FATTY-ACYLTRANSFERASE 3-RELATED"/>
    <property type="match status" value="1"/>
</dbReference>
<dbReference type="GO" id="GO:0016020">
    <property type="term" value="C:membrane"/>
    <property type="evidence" value="ECO:0007669"/>
    <property type="project" value="UniProtKB-SubCell"/>
</dbReference>
<feature type="domain" description="Wax synthase" evidence="9">
    <location>
        <begin position="334"/>
        <end position="419"/>
    </location>
</feature>
<dbReference type="PANTHER" id="PTHR31595:SF67">
    <property type="entry name" value="WAX SYNTHASE DOMAIN-CONTAINING PROTEIN"/>
    <property type="match status" value="1"/>
</dbReference>
<sequence>MLPPNLATPRQVTLYYDGLYNSLTSPSGGYVPFLYPWAGLGAFLVLGYLLVDHRKNAFLTWLRFPVAAALVAFQSWCVLTNKARHPAAAFGVGLLSAWGVMWVSTAMIVNDCQNDFERIERKEGKGVEQRSNGHLDATTNGSTTTATAKKHETSRQTLYWQPYPSSPFSARLNWIADVFCSFRGVGWSFQTSIIPPLPAPANLSVPDSISHAKDQSMTVSRTGIRRFRDQSDLLPSTILNLIIGYLALDLIKVLMHHDAYFWGYMDAPAPSYLPLSIQKSYTAVRSWRLLISLAGIYTALWEIFRLGPAFFACILGPKWLGVRGEAWMNPADMYGSFSCVLNDGLAGWWGGWWHQIFRVAFEEHSKWSLRKLKIDQKSQTGRLTSLFVAFFMSGCLHACGSYTQLGDTRPLMGPMRFFLLQGLGVVLQTVTIGQLKKAGVLEKVPKVGKQVANFVFVHVWLYYTAPLLVDDFAKGGVWLFEPVAISPLRALGFGAKDDGFFCWWDGIIFWRSGKSWWDTGIAV</sequence>
<evidence type="ECO:0000256" key="3">
    <source>
        <dbReference type="ARBA" id="ARBA00022679"/>
    </source>
</evidence>
<feature type="compositionally biased region" description="Low complexity" evidence="7">
    <location>
        <begin position="137"/>
        <end position="147"/>
    </location>
</feature>
<dbReference type="InterPro" id="IPR032805">
    <property type="entry name" value="Wax_synthase_dom"/>
</dbReference>
<evidence type="ECO:0000256" key="8">
    <source>
        <dbReference type="SAM" id="Phobius"/>
    </source>
</evidence>
<evidence type="ECO:0000256" key="7">
    <source>
        <dbReference type="SAM" id="MobiDB-lite"/>
    </source>
</evidence>
<keyword evidence="5 8" id="KW-1133">Transmembrane helix</keyword>
<evidence type="ECO:0000256" key="1">
    <source>
        <dbReference type="ARBA" id="ARBA00004141"/>
    </source>
</evidence>
<feature type="transmembrane region" description="Helical" evidence="8">
    <location>
        <begin position="88"/>
        <end position="109"/>
    </location>
</feature>
<accession>A0AAJ0DNA9</accession>
<evidence type="ECO:0000256" key="2">
    <source>
        <dbReference type="ARBA" id="ARBA00007282"/>
    </source>
</evidence>
<comment type="subcellular location">
    <subcellularLocation>
        <location evidence="1">Membrane</location>
        <topology evidence="1">Multi-pass membrane protein</topology>
    </subcellularLocation>
</comment>
<protein>
    <recommendedName>
        <fullName evidence="9">Wax synthase domain-containing protein</fullName>
    </recommendedName>
</protein>
<keyword evidence="4 8" id="KW-0812">Transmembrane</keyword>
<dbReference type="Proteomes" id="UP001271007">
    <property type="component" value="Unassembled WGS sequence"/>
</dbReference>
<reference evidence="10" key="1">
    <citation type="submission" date="2023-04" db="EMBL/GenBank/DDBJ databases">
        <title>Black Yeasts Isolated from many extreme environments.</title>
        <authorList>
            <person name="Coleine C."/>
            <person name="Stajich J.E."/>
            <person name="Selbmann L."/>
        </authorList>
    </citation>
    <scope>NUCLEOTIDE SEQUENCE</scope>
    <source>
        <strain evidence="10">CCFEE 5312</strain>
    </source>
</reference>
<feature type="compositionally biased region" description="Basic and acidic residues" evidence="7">
    <location>
        <begin position="123"/>
        <end position="133"/>
    </location>
</feature>
<dbReference type="GO" id="GO:0006629">
    <property type="term" value="P:lipid metabolic process"/>
    <property type="evidence" value="ECO:0007669"/>
    <property type="project" value="InterPro"/>
</dbReference>
<gene>
    <name evidence="10" type="ORF">LTR09_005025</name>
</gene>
<feature type="transmembrane region" description="Helical" evidence="8">
    <location>
        <begin position="58"/>
        <end position="76"/>
    </location>
</feature>
<feature type="transmembrane region" description="Helical" evidence="8">
    <location>
        <begin position="33"/>
        <end position="51"/>
    </location>
</feature>
<evidence type="ECO:0000313" key="10">
    <source>
        <dbReference type="EMBL" id="KAK3053746.1"/>
    </source>
</evidence>
<keyword evidence="11" id="KW-1185">Reference proteome</keyword>
<feature type="transmembrane region" description="Helical" evidence="8">
    <location>
        <begin position="289"/>
        <end position="315"/>
    </location>
</feature>
<feature type="transmembrane region" description="Helical" evidence="8">
    <location>
        <begin position="383"/>
        <end position="403"/>
    </location>
</feature>
<dbReference type="EMBL" id="JAWDJX010000014">
    <property type="protein sequence ID" value="KAK3053746.1"/>
    <property type="molecule type" value="Genomic_DNA"/>
</dbReference>
<comment type="caution">
    <text evidence="10">The sequence shown here is derived from an EMBL/GenBank/DDBJ whole genome shotgun (WGS) entry which is preliminary data.</text>
</comment>
<dbReference type="GO" id="GO:0008374">
    <property type="term" value="F:O-acyltransferase activity"/>
    <property type="evidence" value="ECO:0007669"/>
    <property type="project" value="InterPro"/>
</dbReference>
<feature type="transmembrane region" description="Helical" evidence="8">
    <location>
        <begin position="233"/>
        <end position="255"/>
    </location>
</feature>
<dbReference type="AlphaFoldDB" id="A0AAJ0DNA9"/>
<evidence type="ECO:0000256" key="4">
    <source>
        <dbReference type="ARBA" id="ARBA00022692"/>
    </source>
</evidence>
<evidence type="ECO:0000313" key="11">
    <source>
        <dbReference type="Proteomes" id="UP001271007"/>
    </source>
</evidence>
<evidence type="ECO:0000256" key="5">
    <source>
        <dbReference type="ARBA" id="ARBA00022989"/>
    </source>
</evidence>
<keyword evidence="3" id="KW-0808">Transferase</keyword>
<dbReference type="Pfam" id="PF13813">
    <property type="entry name" value="MBOAT_2"/>
    <property type="match status" value="1"/>
</dbReference>
<organism evidence="10 11">
    <name type="scientific">Extremus antarcticus</name>
    <dbReference type="NCBI Taxonomy" id="702011"/>
    <lineage>
        <taxon>Eukaryota</taxon>
        <taxon>Fungi</taxon>
        <taxon>Dikarya</taxon>
        <taxon>Ascomycota</taxon>
        <taxon>Pezizomycotina</taxon>
        <taxon>Dothideomycetes</taxon>
        <taxon>Dothideomycetidae</taxon>
        <taxon>Mycosphaerellales</taxon>
        <taxon>Extremaceae</taxon>
        <taxon>Extremus</taxon>
    </lineage>
</organism>
<keyword evidence="6 8" id="KW-0472">Membrane</keyword>
<feature type="region of interest" description="Disordered" evidence="7">
    <location>
        <begin position="123"/>
        <end position="153"/>
    </location>
</feature>
<comment type="similarity">
    <text evidence="2">Belongs to the wax synthase family.</text>
</comment>